<dbReference type="InterPro" id="IPR006145">
    <property type="entry name" value="PsdUridine_synth_RsuA/RluA"/>
</dbReference>
<dbReference type="InterPro" id="IPR002942">
    <property type="entry name" value="S4_RNA-bd"/>
</dbReference>
<dbReference type="GO" id="GO:0160141">
    <property type="term" value="F:23S rRNA pseudouridine(955/2504/2580) synthase activity"/>
    <property type="evidence" value="ECO:0007669"/>
    <property type="project" value="UniProtKB-EC"/>
</dbReference>
<name>A0A1V3NHD2_9GAMM</name>
<evidence type="ECO:0000256" key="3">
    <source>
        <dbReference type="ARBA" id="ARBA00010876"/>
    </source>
</evidence>
<dbReference type="EC" id="5.4.99.-" evidence="9"/>
<evidence type="ECO:0000256" key="1">
    <source>
        <dbReference type="ARBA" id="ARBA00000381"/>
    </source>
</evidence>
<dbReference type="Gene3D" id="3.30.2350.10">
    <property type="entry name" value="Pseudouridine synthase"/>
    <property type="match status" value="1"/>
</dbReference>
<dbReference type="RefSeq" id="WP_077278709.1">
    <property type="nucleotide sequence ID" value="NZ_MVBK01000046.1"/>
</dbReference>
<evidence type="ECO:0000313" key="12">
    <source>
        <dbReference type="Proteomes" id="UP000189462"/>
    </source>
</evidence>
<evidence type="ECO:0000313" key="11">
    <source>
        <dbReference type="EMBL" id="OOG24519.1"/>
    </source>
</evidence>
<gene>
    <name evidence="11" type="ORF">B1C78_08395</name>
</gene>
<keyword evidence="6 9" id="KW-0413">Isomerase</keyword>
<dbReference type="InterPro" id="IPR006224">
    <property type="entry name" value="PsdUridine_synth_RluA-like_CS"/>
</dbReference>
<proteinExistence type="inferred from homology"/>
<dbReference type="InterPro" id="IPR006225">
    <property type="entry name" value="PsdUridine_synth_RluC/D"/>
</dbReference>
<organism evidence="11 12">
    <name type="scientific">Thioalkalivibrio denitrificans</name>
    <dbReference type="NCBI Taxonomy" id="108003"/>
    <lineage>
        <taxon>Bacteria</taxon>
        <taxon>Pseudomonadati</taxon>
        <taxon>Pseudomonadota</taxon>
        <taxon>Gammaproteobacteria</taxon>
        <taxon>Chromatiales</taxon>
        <taxon>Ectothiorhodospiraceae</taxon>
        <taxon>Thioalkalivibrio</taxon>
    </lineage>
</organism>
<dbReference type="SUPFAM" id="SSF55174">
    <property type="entry name" value="Alpha-L RNA-binding motif"/>
    <property type="match status" value="1"/>
</dbReference>
<dbReference type="Pfam" id="PF00849">
    <property type="entry name" value="PseudoU_synth_2"/>
    <property type="match status" value="1"/>
</dbReference>
<dbReference type="Pfam" id="PF01479">
    <property type="entry name" value="S4"/>
    <property type="match status" value="1"/>
</dbReference>
<dbReference type="CDD" id="cd02869">
    <property type="entry name" value="PseudoU_synth_RluA_like"/>
    <property type="match status" value="1"/>
</dbReference>
<evidence type="ECO:0000256" key="9">
    <source>
        <dbReference type="RuleBase" id="RU362028"/>
    </source>
</evidence>
<evidence type="ECO:0000256" key="8">
    <source>
        <dbReference type="PROSITE-ProRule" id="PRU00182"/>
    </source>
</evidence>
<dbReference type="GO" id="GO:0000455">
    <property type="term" value="P:enzyme-directed rRNA pseudouridine synthesis"/>
    <property type="evidence" value="ECO:0007669"/>
    <property type="project" value="TreeGrafter"/>
</dbReference>
<dbReference type="InterPro" id="IPR036986">
    <property type="entry name" value="S4_RNA-bd_sf"/>
</dbReference>
<dbReference type="SMART" id="SM00363">
    <property type="entry name" value="S4"/>
    <property type="match status" value="1"/>
</dbReference>
<dbReference type="EMBL" id="MVBK01000046">
    <property type="protein sequence ID" value="OOG24519.1"/>
    <property type="molecule type" value="Genomic_DNA"/>
</dbReference>
<dbReference type="SUPFAM" id="SSF55120">
    <property type="entry name" value="Pseudouridine synthase"/>
    <property type="match status" value="1"/>
</dbReference>
<evidence type="ECO:0000256" key="5">
    <source>
        <dbReference type="ARBA" id="ARBA00022884"/>
    </source>
</evidence>
<dbReference type="PANTHER" id="PTHR21600">
    <property type="entry name" value="MITOCHONDRIAL RNA PSEUDOURIDINE SYNTHASE"/>
    <property type="match status" value="1"/>
</dbReference>
<dbReference type="PROSITE" id="PS01129">
    <property type="entry name" value="PSI_RLU"/>
    <property type="match status" value="1"/>
</dbReference>
<comment type="similarity">
    <text evidence="3 9">Belongs to the pseudouridine synthase RluA family.</text>
</comment>
<comment type="caution">
    <text evidence="11">The sequence shown here is derived from an EMBL/GenBank/DDBJ whole genome shotgun (WGS) entry which is preliminary data.</text>
</comment>
<feature type="active site" evidence="7">
    <location>
        <position position="149"/>
    </location>
</feature>
<dbReference type="NCBIfam" id="TIGR00005">
    <property type="entry name" value="rluA_subfam"/>
    <property type="match status" value="1"/>
</dbReference>
<dbReference type="PROSITE" id="PS50889">
    <property type="entry name" value="S4"/>
    <property type="match status" value="1"/>
</dbReference>
<sequence>MKEPTSPVSRVVLVRVEPDQAGQRLDNFLLGRLKGVPKSHVYRLLRKGEVRVNKGRARPDYRLSAGDQVRIPPVRRSIPADGRESRPLPDDLARTLERAILLEDDNVLVLDKPPGLAVHGGSNVRVGLIEAMRRIRPAAPFLELAHRLDRETSGCLVLAKRREALLAFHAALKAGGVDKHYLTLLAGVWEGGPRRVSESLTREGPRTRVRNAVVDEGGRSAESFFYPRRHFTDCTLMGVEIGTGRTHQIRVHAAHEGFPVAGDSRYGDFDFNRRMKRLGLKRQFLHAESLRFHLPGRDRPYHVQAPLPADLESVLERLEPVDV</sequence>
<feature type="domain" description="RNA-binding S4" evidence="10">
    <location>
        <begin position="23"/>
        <end position="83"/>
    </location>
</feature>
<dbReference type="InterPro" id="IPR050188">
    <property type="entry name" value="RluA_PseudoU_synthase"/>
</dbReference>
<protein>
    <recommendedName>
        <fullName evidence="9">Pseudouridine synthase</fullName>
        <ecNumber evidence="9">5.4.99.-</ecNumber>
    </recommendedName>
</protein>
<evidence type="ECO:0000256" key="6">
    <source>
        <dbReference type="ARBA" id="ARBA00023235"/>
    </source>
</evidence>
<comment type="catalytic activity">
    <reaction evidence="1">
        <text>uridine(955/2504/2580) in 23S rRNA = pseudouridine(955/2504/2580) in 23S rRNA</text>
        <dbReference type="Rhea" id="RHEA:42528"/>
        <dbReference type="Rhea" id="RHEA-COMP:10099"/>
        <dbReference type="Rhea" id="RHEA-COMP:10100"/>
        <dbReference type="ChEBI" id="CHEBI:65314"/>
        <dbReference type="ChEBI" id="CHEBI:65315"/>
        <dbReference type="EC" id="5.4.99.24"/>
    </reaction>
</comment>
<keyword evidence="4" id="KW-0698">rRNA processing</keyword>
<comment type="function">
    <text evidence="2">Responsible for synthesis of pseudouridine from uracil at positions 955, 2504 and 2580 in 23S ribosomal RNA.</text>
</comment>
<dbReference type="CDD" id="cd00165">
    <property type="entry name" value="S4"/>
    <property type="match status" value="1"/>
</dbReference>
<dbReference type="OrthoDB" id="9807829at2"/>
<dbReference type="AlphaFoldDB" id="A0A1V3NHD2"/>
<comment type="catalytic activity">
    <reaction evidence="9">
        <text>a uridine in RNA = a pseudouridine in RNA</text>
        <dbReference type="Rhea" id="RHEA:48348"/>
        <dbReference type="Rhea" id="RHEA-COMP:12068"/>
        <dbReference type="Rhea" id="RHEA-COMP:12069"/>
        <dbReference type="ChEBI" id="CHEBI:65314"/>
        <dbReference type="ChEBI" id="CHEBI:65315"/>
    </reaction>
</comment>
<keyword evidence="12" id="KW-1185">Reference proteome</keyword>
<accession>A0A1V3NHD2</accession>
<dbReference type="Gene3D" id="3.10.290.10">
    <property type="entry name" value="RNA-binding S4 domain"/>
    <property type="match status" value="1"/>
</dbReference>
<evidence type="ECO:0000259" key="10">
    <source>
        <dbReference type="SMART" id="SM00363"/>
    </source>
</evidence>
<keyword evidence="5 8" id="KW-0694">RNA-binding</keyword>
<dbReference type="Proteomes" id="UP000189462">
    <property type="component" value="Unassembled WGS sequence"/>
</dbReference>
<dbReference type="STRING" id="108003.B1C78_08395"/>
<reference evidence="11 12" key="1">
    <citation type="submission" date="2017-02" db="EMBL/GenBank/DDBJ databases">
        <title>Genomic diversity within the haloalkaliphilic genus Thioalkalivibrio.</title>
        <authorList>
            <person name="Ahn A.-C."/>
            <person name="Meier-Kolthoff J."/>
            <person name="Overmars L."/>
            <person name="Richter M."/>
            <person name="Woyke T."/>
            <person name="Sorokin D.Y."/>
            <person name="Muyzer G."/>
        </authorList>
    </citation>
    <scope>NUCLEOTIDE SEQUENCE [LARGE SCALE GENOMIC DNA]</scope>
    <source>
        <strain evidence="11 12">ALJD</strain>
    </source>
</reference>
<dbReference type="GO" id="GO:0003723">
    <property type="term" value="F:RNA binding"/>
    <property type="evidence" value="ECO:0007669"/>
    <property type="project" value="UniProtKB-KW"/>
</dbReference>
<evidence type="ECO:0000256" key="7">
    <source>
        <dbReference type="PIRSR" id="PIRSR606225-1"/>
    </source>
</evidence>
<dbReference type="InterPro" id="IPR020103">
    <property type="entry name" value="PsdUridine_synth_cat_dom_sf"/>
</dbReference>
<evidence type="ECO:0000256" key="2">
    <source>
        <dbReference type="ARBA" id="ARBA00002876"/>
    </source>
</evidence>
<dbReference type="PANTHER" id="PTHR21600:SF92">
    <property type="entry name" value="RIBOSOMAL LARGE SUBUNIT PSEUDOURIDINE SYNTHASE C"/>
    <property type="match status" value="1"/>
</dbReference>
<evidence type="ECO:0000256" key="4">
    <source>
        <dbReference type="ARBA" id="ARBA00022552"/>
    </source>
</evidence>